<protein>
    <submittedName>
        <fullName evidence="2">Metal-dependent phosphoesterase TrpH</fullName>
    </submittedName>
</protein>
<dbReference type="Gene3D" id="1.10.150.650">
    <property type="match status" value="1"/>
</dbReference>
<reference evidence="2 3" key="1">
    <citation type="submission" date="2023-07" db="EMBL/GenBank/DDBJ databases">
        <title>Genomic Encyclopedia of Type Strains, Phase IV (KMG-IV): sequencing the most valuable type-strain genomes for metagenomic binning, comparative biology and taxonomic classification.</title>
        <authorList>
            <person name="Goeker M."/>
        </authorList>
    </citation>
    <scope>NUCLEOTIDE SEQUENCE [LARGE SCALE GENOMIC DNA]</scope>
    <source>
        <strain evidence="2 3">DSM 12751</strain>
    </source>
</reference>
<dbReference type="SMART" id="SM00481">
    <property type="entry name" value="POLIIIAc"/>
    <property type="match status" value="1"/>
</dbReference>
<comment type="caution">
    <text evidence="2">The sequence shown here is derived from an EMBL/GenBank/DDBJ whole genome shotgun (WGS) entry which is preliminary data.</text>
</comment>
<evidence type="ECO:0000313" key="2">
    <source>
        <dbReference type="EMBL" id="MDQ0167045.1"/>
    </source>
</evidence>
<organism evidence="2 3">
    <name type="scientific">Caldalkalibacillus horti</name>
    <dbReference type="NCBI Taxonomy" id="77523"/>
    <lineage>
        <taxon>Bacteria</taxon>
        <taxon>Bacillati</taxon>
        <taxon>Bacillota</taxon>
        <taxon>Bacilli</taxon>
        <taxon>Bacillales</taxon>
        <taxon>Bacillaceae</taxon>
        <taxon>Caldalkalibacillus</taxon>
    </lineage>
</organism>
<gene>
    <name evidence="2" type="ORF">J2S11_002962</name>
</gene>
<feature type="domain" description="Polymerase/histidinol phosphatase N-terminal" evidence="1">
    <location>
        <begin position="3"/>
        <end position="68"/>
    </location>
</feature>
<keyword evidence="3" id="KW-1185">Reference proteome</keyword>
<accession>A0ABT9W1Q6</accession>
<sequence>MKMDLHCHTSFSDSSFSVEKVIEQAQKNGVTHLAITDHDTTAGIELAQKIGQAKGVEIIPGIEISGYDYKRERRAHILGLYITPGHEALTELCEPYVEARHNASYEIVTRLMDKGYKMTWEEVEELAAAGNGVYKQHIMHALIKQRYTNEIYGELYRKLFFKGSRNQEPGLAHVKIPYIDAVKAIQAIRKAGGIPILAHPGQYLSFEALPEWVEEGLAGVEVWHPIHSVDDERQAEELANKYSLIKTGGSDCHGFYGDEDVPVGSFFVTEEILQELYKHKE</sequence>
<dbReference type="EMBL" id="JAUSTY010000012">
    <property type="protein sequence ID" value="MDQ0167045.1"/>
    <property type="molecule type" value="Genomic_DNA"/>
</dbReference>
<dbReference type="InterPro" id="IPR052018">
    <property type="entry name" value="PHP_domain"/>
</dbReference>
<dbReference type="Proteomes" id="UP001235840">
    <property type="component" value="Unassembled WGS sequence"/>
</dbReference>
<dbReference type="InterPro" id="IPR016195">
    <property type="entry name" value="Pol/histidinol_Pase-like"/>
</dbReference>
<evidence type="ECO:0000259" key="1">
    <source>
        <dbReference type="SMART" id="SM00481"/>
    </source>
</evidence>
<dbReference type="PANTHER" id="PTHR42924:SF3">
    <property type="entry name" value="POLYMERASE_HISTIDINOL PHOSPHATASE N-TERMINAL DOMAIN-CONTAINING PROTEIN"/>
    <property type="match status" value="1"/>
</dbReference>
<dbReference type="Pfam" id="PF02811">
    <property type="entry name" value="PHP"/>
    <property type="match status" value="1"/>
</dbReference>
<dbReference type="RefSeq" id="WP_307395740.1">
    <property type="nucleotide sequence ID" value="NZ_BAAADK010000030.1"/>
</dbReference>
<proteinExistence type="predicted"/>
<dbReference type="CDD" id="cd07438">
    <property type="entry name" value="PHP_HisPPase_AMP"/>
    <property type="match status" value="1"/>
</dbReference>
<dbReference type="InterPro" id="IPR003141">
    <property type="entry name" value="Pol/His_phosphatase_N"/>
</dbReference>
<evidence type="ECO:0000313" key="3">
    <source>
        <dbReference type="Proteomes" id="UP001235840"/>
    </source>
</evidence>
<dbReference type="SUPFAM" id="SSF89550">
    <property type="entry name" value="PHP domain-like"/>
    <property type="match status" value="1"/>
</dbReference>
<dbReference type="Gene3D" id="3.20.20.140">
    <property type="entry name" value="Metal-dependent hydrolases"/>
    <property type="match status" value="1"/>
</dbReference>
<dbReference type="InterPro" id="IPR004013">
    <property type="entry name" value="PHP_dom"/>
</dbReference>
<dbReference type="PANTHER" id="PTHR42924">
    <property type="entry name" value="EXONUCLEASE"/>
    <property type="match status" value="1"/>
</dbReference>
<name>A0ABT9W1Q6_9BACI</name>